<protein>
    <recommendedName>
        <fullName evidence="2">carbonic anhydrase</fullName>
        <ecNumber evidence="2">4.2.1.1</ecNumber>
    </recommendedName>
</protein>
<evidence type="ECO:0000256" key="3">
    <source>
        <dbReference type="ARBA" id="ARBA00022723"/>
    </source>
</evidence>
<dbReference type="RefSeq" id="WP_169344067.1">
    <property type="nucleotide sequence ID" value="NZ_JABBJJ010000025.1"/>
</dbReference>
<dbReference type="AlphaFoldDB" id="A0A848LES9"/>
<feature type="chain" id="PRO_5032503814" description="carbonic anhydrase" evidence="7">
    <location>
        <begin position="29"/>
        <end position="275"/>
    </location>
</feature>
<dbReference type="PROSITE" id="PS51144">
    <property type="entry name" value="ALPHA_CA_2"/>
    <property type="match status" value="1"/>
</dbReference>
<dbReference type="InterPro" id="IPR041891">
    <property type="entry name" value="Alpha_CA_prokaryot-like"/>
</dbReference>
<keyword evidence="3" id="KW-0479">Metal-binding</keyword>
<dbReference type="PANTHER" id="PTHR18952:SF265">
    <property type="entry name" value="CARBONIC ANHYDRASE"/>
    <property type="match status" value="1"/>
</dbReference>
<comment type="catalytic activity">
    <reaction evidence="6">
        <text>hydrogencarbonate + H(+) = CO2 + H2O</text>
        <dbReference type="Rhea" id="RHEA:10748"/>
        <dbReference type="ChEBI" id="CHEBI:15377"/>
        <dbReference type="ChEBI" id="CHEBI:15378"/>
        <dbReference type="ChEBI" id="CHEBI:16526"/>
        <dbReference type="ChEBI" id="CHEBI:17544"/>
        <dbReference type="EC" id="4.2.1.1"/>
    </reaction>
</comment>
<reference evidence="9 10" key="1">
    <citation type="submission" date="2020-04" db="EMBL/GenBank/DDBJ databases">
        <title>Draft genome of Pyxidicoccus fallax type strain.</title>
        <authorList>
            <person name="Whitworth D.E."/>
        </authorList>
    </citation>
    <scope>NUCLEOTIDE SEQUENCE [LARGE SCALE GENOMIC DNA]</scope>
    <source>
        <strain evidence="9 10">DSM 14698</strain>
    </source>
</reference>
<feature type="signal peptide" evidence="7">
    <location>
        <begin position="1"/>
        <end position="28"/>
    </location>
</feature>
<dbReference type="GO" id="GO:0004089">
    <property type="term" value="F:carbonate dehydratase activity"/>
    <property type="evidence" value="ECO:0007669"/>
    <property type="project" value="UniProtKB-EC"/>
</dbReference>
<dbReference type="SUPFAM" id="SSF51069">
    <property type="entry name" value="Carbonic anhydrase"/>
    <property type="match status" value="1"/>
</dbReference>
<evidence type="ECO:0000256" key="1">
    <source>
        <dbReference type="ARBA" id="ARBA00010718"/>
    </source>
</evidence>
<evidence type="ECO:0000256" key="2">
    <source>
        <dbReference type="ARBA" id="ARBA00012925"/>
    </source>
</evidence>
<evidence type="ECO:0000259" key="8">
    <source>
        <dbReference type="PROSITE" id="PS51144"/>
    </source>
</evidence>
<dbReference type="EC" id="4.2.1.1" evidence="2"/>
<dbReference type="PANTHER" id="PTHR18952">
    <property type="entry name" value="CARBONIC ANHYDRASE"/>
    <property type="match status" value="1"/>
</dbReference>
<dbReference type="CDD" id="cd03124">
    <property type="entry name" value="alpha_CA_prokaryotic_like"/>
    <property type="match status" value="1"/>
</dbReference>
<accession>A0A848LES9</accession>
<dbReference type="EMBL" id="JABBJJ010000025">
    <property type="protein sequence ID" value="NMO14771.1"/>
    <property type="molecule type" value="Genomic_DNA"/>
</dbReference>
<dbReference type="Gene3D" id="3.10.200.10">
    <property type="entry name" value="Alpha carbonic anhydrase"/>
    <property type="match status" value="1"/>
</dbReference>
<evidence type="ECO:0000256" key="5">
    <source>
        <dbReference type="ARBA" id="ARBA00023239"/>
    </source>
</evidence>
<keyword evidence="7" id="KW-0732">Signal</keyword>
<comment type="similarity">
    <text evidence="1">Belongs to the alpha-carbonic anhydrase family.</text>
</comment>
<dbReference type="InterPro" id="IPR001148">
    <property type="entry name" value="CA_dom"/>
</dbReference>
<evidence type="ECO:0000313" key="10">
    <source>
        <dbReference type="Proteomes" id="UP000518300"/>
    </source>
</evidence>
<keyword evidence="5" id="KW-0456">Lyase</keyword>
<comment type="caution">
    <text evidence="9">The sequence shown here is derived from an EMBL/GenBank/DDBJ whole genome shotgun (WGS) entry which is preliminary data.</text>
</comment>
<keyword evidence="4" id="KW-0862">Zinc</keyword>
<gene>
    <name evidence="9" type="ORF">HG543_07845</name>
</gene>
<sequence length="275" mass="30296">MFPHHRPLARGLRPALLLSLVCTATASADEARPQAPQPAVFSAAEVYWGYSDAVGPGHWGDLPGATTCATGQEETPIALETASATPDTQPAPVFNYRPTRVRMVNTGHTVEFQYDPGSSLRVNGREYTLAQFHFHTPSEHTEDGKRFPLEMHLVHKDPSGAIAVVGVFIKQGEHNRTLSKAFSHLPWEEGDHSEPAGATLNASSLLPKERTYFTYHGSLTTPPCTEGVEWFVMTRPIEMADAQIAAFQRLPHLNPSNRPLQRINGRTVYLHTSAR</sequence>
<dbReference type="SMART" id="SM01057">
    <property type="entry name" value="Carb_anhydrase"/>
    <property type="match status" value="1"/>
</dbReference>
<dbReference type="InterPro" id="IPR036398">
    <property type="entry name" value="CA_dom_sf"/>
</dbReference>
<evidence type="ECO:0000256" key="4">
    <source>
        <dbReference type="ARBA" id="ARBA00022833"/>
    </source>
</evidence>
<dbReference type="InterPro" id="IPR023561">
    <property type="entry name" value="Carbonic_anhydrase_a-class"/>
</dbReference>
<dbReference type="Pfam" id="PF00194">
    <property type="entry name" value="Carb_anhydrase"/>
    <property type="match status" value="1"/>
</dbReference>
<evidence type="ECO:0000256" key="6">
    <source>
        <dbReference type="ARBA" id="ARBA00048348"/>
    </source>
</evidence>
<proteinExistence type="inferred from homology"/>
<feature type="domain" description="Alpha-carbonic anhydrase" evidence="8">
    <location>
        <begin position="46"/>
        <end position="272"/>
    </location>
</feature>
<evidence type="ECO:0000256" key="7">
    <source>
        <dbReference type="SAM" id="SignalP"/>
    </source>
</evidence>
<dbReference type="Proteomes" id="UP000518300">
    <property type="component" value="Unassembled WGS sequence"/>
</dbReference>
<dbReference type="GO" id="GO:0008270">
    <property type="term" value="F:zinc ion binding"/>
    <property type="evidence" value="ECO:0007669"/>
    <property type="project" value="InterPro"/>
</dbReference>
<keyword evidence="10" id="KW-1185">Reference proteome</keyword>
<organism evidence="9 10">
    <name type="scientific">Pyxidicoccus fallax</name>
    <dbReference type="NCBI Taxonomy" id="394095"/>
    <lineage>
        <taxon>Bacteria</taxon>
        <taxon>Pseudomonadati</taxon>
        <taxon>Myxococcota</taxon>
        <taxon>Myxococcia</taxon>
        <taxon>Myxococcales</taxon>
        <taxon>Cystobacterineae</taxon>
        <taxon>Myxococcaceae</taxon>
        <taxon>Pyxidicoccus</taxon>
    </lineage>
</organism>
<name>A0A848LES9_9BACT</name>
<evidence type="ECO:0000313" key="9">
    <source>
        <dbReference type="EMBL" id="NMO14771.1"/>
    </source>
</evidence>